<comment type="similarity">
    <text evidence="2 6">Belongs to the dTDP-4-dehydrorhamnose reductase family.</text>
</comment>
<sequence length="311" mass="34007">MRILLTGSSGQVGHALDSTLRSLPGVEVIIPQRTQMDLSRLDLVRDTIRDIKPQLIINPAAYTAVDKAESEPGLAQTINGDAPGVMAEEAKKLGAALIHYSTDYVFDGSKRGSDGSLLAYTEQDATHPLNVYGSSKLAGEQAIAASSCAHLIFRTSWVYSGFGKNFLLTMLRLAKERDELKIVNDQWGAPTWAGWIAQATTDIVRQLQQASDTDAWWAAHRGIYNLTTQQYTSWQGFAQEIMQQAVGLKLLDKAPVVSGIPAAEYPTPATRPVNSTLSMQLLNEHFQIQPPLWSQALTDCLRGINTEQAAQ</sequence>
<comment type="pathway">
    <text evidence="1 6">Carbohydrate biosynthesis; dTDP-L-rhamnose biosynthesis.</text>
</comment>
<dbReference type="GO" id="GO:0008831">
    <property type="term" value="F:dTDP-4-dehydrorhamnose reductase activity"/>
    <property type="evidence" value="ECO:0007669"/>
    <property type="project" value="UniProtKB-EC"/>
</dbReference>
<dbReference type="SUPFAM" id="SSF51735">
    <property type="entry name" value="NAD(P)-binding Rossmann-fold domains"/>
    <property type="match status" value="1"/>
</dbReference>
<proteinExistence type="inferred from homology"/>
<dbReference type="CDD" id="cd05254">
    <property type="entry name" value="dTDP_HR_like_SDR_e"/>
    <property type="match status" value="1"/>
</dbReference>
<dbReference type="InterPro" id="IPR036291">
    <property type="entry name" value="NAD(P)-bd_dom_sf"/>
</dbReference>
<dbReference type="Gene3D" id="3.90.25.10">
    <property type="entry name" value="UDP-galactose 4-epimerase, domain 1"/>
    <property type="match status" value="1"/>
</dbReference>
<dbReference type="RefSeq" id="WP_188567190.1">
    <property type="nucleotide sequence ID" value="NZ_BMED01000003.1"/>
</dbReference>
<evidence type="ECO:0000256" key="2">
    <source>
        <dbReference type="ARBA" id="ARBA00010944"/>
    </source>
</evidence>
<name>A0A916USN1_9BURK</name>
<evidence type="ECO:0000256" key="5">
    <source>
        <dbReference type="ARBA" id="ARBA00048200"/>
    </source>
</evidence>
<dbReference type="NCBIfam" id="TIGR01214">
    <property type="entry name" value="rmlD"/>
    <property type="match status" value="1"/>
</dbReference>
<keyword evidence="6" id="KW-0560">Oxidoreductase</keyword>
<dbReference type="Pfam" id="PF04321">
    <property type="entry name" value="RmlD_sub_bind"/>
    <property type="match status" value="1"/>
</dbReference>
<dbReference type="AlphaFoldDB" id="A0A916USN1"/>
<reference evidence="8" key="2">
    <citation type="submission" date="2020-09" db="EMBL/GenBank/DDBJ databases">
        <authorList>
            <person name="Sun Q."/>
            <person name="Zhou Y."/>
        </authorList>
    </citation>
    <scope>NUCLEOTIDE SEQUENCE</scope>
    <source>
        <strain evidence="8">CGMCC 1.10998</strain>
    </source>
</reference>
<dbReference type="InterPro" id="IPR005913">
    <property type="entry name" value="dTDP_dehydrorham_reduct"/>
</dbReference>
<keyword evidence="9" id="KW-1185">Reference proteome</keyword>
<dbReference type="GO" id="GO:0019305">
    <property type="term" value="P:dTDP-rhamnose biosynthetic process"/>
    <property type="evidence" value="ECO:0007669"/>
    <property type="project" value="TreeGrafter"/>
</dbReference>
<gene>
    <name evidence="8" type="ORF">GCM10011396_33030</name>
</gene>
<protein>
    <recommendedName>
        <fullName evidence="4 6">dTDP-4-dehydrorhamnose reductase</fullName>
        <ecNumber evidence="3 6">1.1.1.133</ecNumber>
    </recommendedName>
</protein>
<comment type="cofactor">
    <cofactor evidence="6">
        <name>Mg(2+)</name>
        <dbReference type="ChEBI" id="CHEBI:18420"/>
    </cofactor>
    <text evidence="6">Binds 1 Mg(2+) ion per monomer.</text>
</comment>
<evidence type="ECO:0000313" key="9">
    <source>
        <dbReference type="Proteomes" id="UP000637423"/>
    </source>
</evidence>
<comment type="function">
    <text evidence="6">Catalyzes the reduction of dTDP-6-deoxy-L-lyxo-4-hexulose to yield dTDP-L-rhamnose.</text>
</comment>
<reference evidence="8" key="1">
    <citation type="journal article" date="2014" name="Int. J. Syst. Evol. Microbiol.">
        <title>Complete genome sequence of Corynebacterium casei LMG S-19264T (=DSM 44701T), isolated from a smear-ripened cheese.</title>
        <authorList>
            <consortium name="US DOE Joint Genome Institute (JGI-PGF)"/>
            <person name="Walter F."/>
            <person name="Albersmeier A."/>
            <person name="Kalinowski J."/>
            <person name="Ruckert C."/>
        </authorList>
    </citation>
    <scope>NUCLEOTIDE SEQUENCE</scope>
    <source>
        <strain evidence="8">CGMCC 1.10998</strain>
    </source>
</reference>
<evidence type="ECO:0000256" key="6">
    <source>
        <dbReference type="RuleBase" id="RU364082"/>
    </source>
</evidence>
<evidence type="ECO:0000256" key="3">
    <source>
        <dbReference type="ARBA" id="ARBA00012929"/>
    </source>
</evidence>
<comment type="caution">
    <text evidence="8">The sequence shown here is derived from an EMBL/GenBank/DDBJ whole genome shotgun (WGS) entry which is preliminary data.</text>
</comment>
<dbReference type="EMBL" id="BMED01000003">
    <property type="protein sequence ID" value="GGC83067.1"/>
    <property type="molecule type" value="Genomic_DNA"/>
</dbReference>
<evidence type="ECO:0000313" key="8">
    <source>
        <dbReference type="EMBL" id="GGC83067.1"/>
    </source>
</evidence>
<keyword evidence="6" id="KW-0521">NADP</keyword>
<dbReference type="Gene3D" id="3.40.50.720">
    <property type="entry name" value="NAD(P)-binding Rossmann-like Domain"/>
    <property type="match status" value="1"/>
</dbReference>
<evidence type="ECO:0000259" key="7">
    <source>
        <dbReference type="Pfam" id="PF04321"/>
    </source>
</evidence>
<accession>A0A916USN1</accession>
<evidence type="ECO:0000256" key="4">
    <source>
        <dbReference type="ARBA" id="ARBA00017099"/>
    </source>
</evidence>
<dbReference type="InterPro" id="IPR029903">
    <property type="entry name" value="RmlD-like-bd"/>
</dbReference>
<organism evidence="8 9">
    <name type="scientific">Undibacterium terreum</name>
    <dbReference type="NCBI Taxonomy" id="1224302"/>
    <lineage>
        <taxon>Bacteria</taxon>
        <taxon>Pseudomonadati</taxon>
        <taxon>Pseudomonadota</taxon>
        <taxon>Betaproteobacteria</taxon>
        <taxon>Burkholderiales</taxon>
        <taxon>Oxalobacteraceae</taxon>
        <taxon>Undibacterium</taxon>
    </lineage>
</organism>
<dbReference type="GO" id="GO:0005829">
    <property type="term" value="C:cytosol"/>
    <property type="evidence" value="ECO:0007669"/>
    <property type="project" value="TreeGrafter"/>
</dbReference>
<dbReference type="Proteomes" id="UP000637423">
    <property type="component" value="Unassembled WGS sequence"/>
</dbReference>
<comment type="catalytic activity">
    <reaction evidence="5 6">
        <text>dTDP-beta-L-rhamnose + NADP(+) = dTDP-4-dehydro-beta-L-rhamnose + NADPH + H(+)</text>
        <dbReference type="Rhea" id="RHEA:21796"/>
        <dbReference type="ChEBI" id="CHEBI:15378"/>
        <dbReference type="ChEBI" id="CHEBI:57510"/>
        <dbReference type="ChEBI" id="CHEBI:57783"/>
        <dbReference type="ChEBI" id="CHEBI:58349"/>
        <dbReference type="ChEBI" id="CHEBI:62830"/>
        <dbReference type="EC" id="1.1.1.133"/>
    </reaction>
</comment>
<feature type="domain" description="RmlD-like substrate binding" evidence="7">
    <location>
        <begin position="1"/>
        <end position="302"/>
    </location>
</feature>
<dbReference type="EC" id="1.1.1.133" evidence="3 6"/>
<dbReference type="PANTHER" id="PTHR10491">
    <property type="entry name" value="DTDP-4-DEHYDRORHAMNOSE REDUCTASE"/>
    <property type="match status" value="1"/>
</dbReference>
<dbReference type="PANTHER" id="PTHR10491:SF4">
    <property type="entry name" value="METHIONINE ADENOSYLTRANSFERASE 2 SUBUNIT BETA"/>
    <property type="match status" value="1"/>
</dbReference>
<evidence type="ECO:0000256" key="1">
    <source>
        <dbReference type="ARBA" id="ARBA00004781"/>
    </source>
</evidence>